<dbReference type="Gene3D" id="3.40.250.10">
    <property type="entry name" value="Rhodanese-like domain"/>
    <property type="match status" value="1"/>
</dbReference>
<reference evidence="2" key="2">
    <citation type="submission" date="2024-01" db="EMBL/GenBank/DDBJ databases">
        <title>Comparative genomics of Cryptococcus and Kwoniella reveals pathogenesis evolution and contrasting modes of karyotype evolution via chromosome fusion or intercentromeric recombination.</title>
        <authorList>
            <person name="Coelho M.A."/>
            <person name="David-Palma M."/>
            <person name="Shea T."/>
            <person name="Bowers K."/>
            <person name="McGinley-Smith S."/>
            <person name="Mohammad A.W."/>
            <person name="Gnirke A."/>
            <person name="Yurkov A.M."/>
            <person name="Nowrousian M."/>
            <person name="Sun S."/>
            <person name="Cuomo C.A."/>
            <person name="Heitman J."/>
        </authorList>
    </citation>
    <scope>NUCLEOTIDE SEQUENCE</scope>
    <source>
        <strain evidence="2">CBS 12478</strain>
    </source>
</reference>
<feature type="domain" description="Rhodanese" evidence="1">
    <location>
        <begin position="78"/>
        <end position="176"/>
    </location>
</feature>
<dbReference type="AlphaFoldDB" id="A0AAJ8LMC6"/>
<dbReference type="KEGG" id="ksn:43592559"/>
<gene>
    <name evidence="2" type="ORF">CI109_104955</name>
</gene>
<proteinExistence type="predicted"/>
<protein>
    <recommendedName>
        <fullName evidence="1">Rhodanese domain-containing protein</fullName>
    </recommendedName>
</protein>
<evidence type="ECO:0000313" key="2">
    <source>
        <dbReference type="EMBL" id="WWD20479.1"/>
    </source>
</evidence>
<dbReference type="SMART" id="SM00450">
    <property type="entry name" value="RHOD"/>
    <property type="match status" value="1"/>
</dbReference>
<dbReference type="InterPro" id="IPR001763">
    <property type="entry name" value="Rhodanese-like_dom"/>
</dbReference>
<dbReference type="EMBL" id="CP144058">
    <property type="protein sequence ID" value="WWD20479.1"/>
    <property type="molecule type" value="Genomic_DNA"/>
</dbReference>
<accession>A0AAJ8LMC6</accession>
<evidence type="ECO:0000259" key="1">
    <source>
        <dbReference type="PROSITE" id="PS50206"/>
    </source>
</evidence>
<sequence length="178" mass="19342">MQGGGAAKGDALSDHVIENDNNVDQFGLYNNSLCCLSTSLSHNRTMATNSSKIDQYLEEKRQGLNRVDPRTAFERSQSHDGTVIIDTRPEAYRAAEGAIPGAIIIERNVLEWRLDPTSTANIPEARQPGFAPIIVCNEGYASSLAAQVLKDLGVDRATDLVGGFRAWKAEGLPVELKE</sequence>
<keyword evidence="3" id="KW-1185">Reference proteome</keyword>
<reference evidence="2" key="1">
    <citation type="submission" date="2017-08" db="EMBL/GenBank/DDBJ databases">
        <authorList>
            <person name="Cuomo C."/>
            <person name="Billmyre B."/>
            <person name="Heitman J."/>
        </authorList>
    </citation>
    <scope>NUCLEOTIDE SEQUENCE</scope>
    <source>
        <strain evidence="2">CBS 12478</strain>
    </source>
</reference>
<dbReference type="PROSITE" id="PS50206">
    <property type="entry name" value="RHODANESE_3"/>
    <property type="match status" value="1"/>
</dbReference>
<evidence type="ECO:0000313" key="3">
    <source>
        <dbReference type="Proteomes" id="UP000322225"/>
    </source>
</evidence>
<dbReference type="Pfam" id="PF00581">
    <property type="entry name" value="Rhodanese"/>
    <property type="match status" value="1"/>
</dbReference>
<dbReference type="Proteomes" id="UP000322225">
    <property type="component" value="Chromosome 8"/>
</dbReference>
<organism evidence="2 3">
    <name type="scientific">Kwoniella shandongensis</name>
    <dbReference type="NCBI Taxonomy" id="1734106"/>
    <lineage>
        <taxon>Eukaryota</taxon>
        <taxon>Fungi</taxon>
        <taxon>Dikarya</taxon>
        <taxon>Basidiomycota</taxon>
        <taxon>Agaricomycotina</taxon>
        <taxon>Tremellomycetes</taxon>
        <taxon>Tremellales</taxon>
        <taxon>Cryptococcaceae</taxon>
        <taxon>Kwoniella</taxon>
    </lineage>
</organism>
<dbReference type="InterPro" id="IPR036873">
    <property type="entry name" value="Rhodanese-like_dom_sf"/>
</dbReference>
<dbReference type="RefSeq" id="XP_031857320.2">
    <property type="nucleotide sequence ID" value="XM_032008387.2"/>
</dbReference>
<name>A0AAJ8LMC6_9TREE</name>
<dbReference type="SUPFAM" id="SSF52821">
    <property type="entry name" value="Rhodanese/Cell cycle control phosphatase"/>
    <property type="match status" value="1"/>
</dbReference>
<dbReference type="GeneID" id="43592559"/>